<gene>
    <name evidence="5" type="ORF">F3Y22_tig00002847pilonHSYRG00101</name>
</gene>
<reference evidence="5" key="1">
    <citation type="submission" date="2019-09" db="EMBL/GenBank/DDBJ databases">
        <title>Draft genome information of white flower Hibiscus syriacus.</title>
        <authorList>
            <person name="Kim Y.-M."/>
        </authorList>
    </citation>
    <scope>NUCLEOTIDE SEQUENCE [LARGE SCALE GENOMIC DNA]</scope>
    <source>
        <strain evidence="5">YM2019G1</strain>
    </source>
</reference>
<dbReference type="AlphaFoldDB" id="A0A6A3CQI9"/>
<dbReference type="Proteomes" id="UP000436088">
    <property type="component" value="Unassembled WGS sequence"/>
</dbReference>
<evidence type="ECO:0000313" key="5">
    <source>
        <dbReference type="EMBL" id="KAE8730897.1"/>
    </source>
</evidence>
<dbReference type="InterPro" id="IPR027417">
    <property type="entry name" value="P-loop_NTPase"/>
</dbReference>
<evidence type="ECO:0000259" key="4">
    <source>
        <dbReference type="Pfam" id="PF00685"/>
    </source>
</evidence>
<evidence type="ECO:0000256" key="1">
    <source>
        <dbReference type="ARBA" id="ARBA00005771"/>
    </source>
</evidence>
<dbReference type="EC" id="2.8.2.-" evidence="3"/>
<evidence type="ECO:0000313" key="6">
    <source>
        <dbReference type="Proteomes" id="UP000436088"/>
    </source>
</evidence>
<proteinExistence type="inferred from homology"/>
<dbReference type="Pfam" id="PF00685">
    <property type="entry name" value="Sulfotransfer_1"/>
    <property type="match status" value="1"/>
</dbReference>
<keyword evidence="2 3" id="KW-0808">Transferase</keyword>
<dbReference type="PANTHER" id="PTHR11783">
    <property type="entry name" value="SULFOTRANSFERASE SULT"/>
    <property type="match status" value="1"/>
</dbReference>
<feature type="domain" description="Sulfotransferase" evidence="4">
    <location>
        <begin position="43"/>
        <end position="113"/>
    </location>
</feature>
<comment type="similarity">
    <text evidence="1 3">Belongs to the sulfotransferase 1 family.</text>
</comment>
<protein>
    <recommendedName>
        <fullName evidence="3">Sulfotransferase</fullName>
        <ecNumber evidence="3">2.8.2.-</ecNumber>
    </recommendedName>
</protein>
<organism evidence="5 6">
    <name type="scientific">Hibiscus syriacus</name>
    <name type="common">Rose of Sharon</name>
    <dbReference type="NCBI Taxonomy" id="106335"/>
    <lineage>
        <taxon>Eukaryota</taxon>
        <taxon>Viridiplantae</taxon>
        <taxon>Streptophyta</taxon>
        <taxon>Embryophyta</taxon>
        <taxon>Tracheophyta</taxon>
        <taxon>Spermatophyta</taxon>
        <taxon>Magnoliopsida</taxon>
        <taxon>eudicotyledons</taxon>
        <taxon>Gunneridae</taxon>
        <taxon>Pentapetalae</taxon>
        <taxon>rosids</taxon>
        <taxon>malvids</taxon>
        <taxon>Malvales</taxon>
        <taxon>Malvaceae</taxon>
        <taxon>Malvoideae</taxon>
        <taxon>Hibiscus</taxon>
    </lineage>
</organism>
<evidence type="ECO:0000256" key="3">
    <source>
        <dbReference type="RuleBase" id="RU361155"/>
    </source>
</evidence>
<sequence length="119" mass="13940">MLAVHGARIFTLIVILWSLFCPLTCLILPCPNLFLGTQNTQLVGLEEVLELFCKGECLYGPYWEHALGYWKASQEHPDKILFFKYEEMMEDTVSYVKRLAEFIWRPFSSEEEERGDDLK</sequence>
<dbReference type="GO" id="GO:0008146">
    <property type="term" value="F:sulfotransferase activity"/>
    <property type="evidence" value="ECO:0007669"/>
    <property type="project" value="InterPro"/>
</dbReference>
<dbReference type="SUPFAM" id="SSF52540">
    <property type="entry name" value="P-loop containing nucleoside triphosphate hydrolases"/>
    <property type="match status" value="1"/>
</dbReference>
<dbReference type="EMBL" id="VEPZ02000198">
    <property type="protein sequence ID" value="KAE8730897.1"/>
    <property type="molecule type" value="Genomic_DNA"/>
</dbReference>
<accession>A0A6A3CQI9</accession>
<comment type="caution">
    <text evidence="5">The sequence shown here is derived from an EMBL/GenBank/DDBJ whole genome shotgun (WGS) entry which is preliminary data.</text>
</comment>
<dbReference type="Gene3D" id="3.40.50.300">
    <property type="entry name" value="P-loop containing nucleotide triphosphate hydrolases"/>
    <property type="match status" value="1"/>
</dbReference>
<keyword evidence="6" id="KW-1185">Reference proteome</keyword>
<dbReference type="InterPro" id="IPR000863">
    <property type="entry name" value="Sulfotransferase_dom"/>
</dbReference>
<name>A0A6A3CQI9_HIBSY</name>
<evidence type="ECO:0000256" key="2">
    <source>
        <dbReference type="ARBA" id="ARBA00022679"/>
    </source>
</evidence>